<dbReference type="AlphaFoldDB" id="A0A2M8KDS2"/>
<dbReference type="Proteomes" id="UP000231450">
    <property type="component" value="Unassembled WGS sequence"/>
</dbReference>
<dbReference type="EMBL" id="PFDW01000058">
    <property type="protein sequence ID" value="PJE58071.1"/>
    <property type="molecule type" value="Genomic_DNA"/>
</dbReference>
<comment type="similarity">
    <text evidence="1">Belongs to the RelB/DinJ antitoxin family.</text>
</comment>
<reference evidence="4" key="1">
    <citation type="submission" date="2017-09" db="EMBL/GenBank/DDBJ databases">
        <title>Depth-based differentiation of microbial function through sediment-hosted aquifers and enrichment of novel symbionts in the deep terrestrial subsurface.</title>
        <authorList>
            <person name="Probst A.J."/>
            <person name="Ladd B."/>
            <person name="Jarett J.K."/>
            <person name="Geller-Mcgrath D.E."/>
            <person name="Sieber C.M.K."/>
            <person name="Emerson J.B."/>
            <person name="Anantharaman K."/>
            <person name="Thomas B.C."/>
            <person name="Malmstrom R."/>
            <person name="Stieglmeier M."/>
            <person name="Klingl A."/>
            <person name="Woyke T."/>
            <person name="Ryan C.M."/>
            <person name="Banfield J.F."/>
        </authorList>
    </citation>
    <scope>NUCLEOTIDE SEQUENCE [LARGE SCALE GENOMIC DNA]</scope>
</reference>
<gene>
    <name evidence="3" type="ORF">COU81_02680</name>
</gene>
<dbReference type="Gene3D" id="1.10.1220.10">
    <property type="entry name" value="Met repressor-like"/>
    <property type="match status" value="1"/>
</dbReference>
<evidence type="ECO:0000256" key="1">
    <source>
        <dbReference type="ARBA" id="ARBA00010562"/>
    </source>
</evidence>
<comment type="caution">
    <text evidence="3">The sequence shown here is derived from an EMBL/GenBank/DDBJ whole genome shotgun (WGS) entry which is preliminary data.</text>
</comment>
<dbReference type="GO" id="GO:0006351">
    <property type="term" value="P:DNA-templated transcription"/>
    <property type="evidence" value="ECO:0007669"/>
    <property type="project" value="TreeGrafter"/>
</dbReference>
<keyword evidence="2" id="KW-1277">Toxin-antitoxin system</keyword>
<accession>A0A2M8KDS2</accession>
<evidence type="ECO:0000256" key="2">
    <source>
        <dbReference type="ARBA" id="ARBA00022649"/>
    </source>
</evidence>
<dbReference type="InterPro" id="IPR013321">
    <property type="entry name" value="Arc_rbn_hlx_hlx"/>
</dbReference>
<dbReference type="InterPro" id="IPR007337">
    <property type="entry name" value="RelB/DinJ"/>
</dbReference>
<name>A0A2M8KDS2_9BACT</name>
<dbReference type="PANTHER" id="PTHR38781">
    <property type="entry name" value="ANTITOXIN DINJ-RELATED"/>
    <property type="match status" value="1"/>
</dbReference>
<dbReference type="GO" id="GO:0006355">
    <property type="term" value="P:regulation of DNA-templated transcription"/>
    <property type="evidence" value="ECO:0007669"/>
    <property type="project" value="InterPro"/>
</dbReference>
<organism evidence="3 4">
    <name type="scientific">Candidatus Portnoybacteria bacterium CG10_big_fil_rev_8_21_14_0_10_36_7</name>
    <dbReference type="NCBI Taxonomy" id="1974812"/>
    <lineage>
        <taxon>Bacteria</taxon>
        <taxon>Candidatus Portnoyibacteriota</taxon>
    </lineage>
</organism>
<evidence type="ECO:0008006" key="5">
    <source>
        <dbReference type="Google" id="ProtNLM"/>
    </source>
</evidence>
<evidence type="ECO:0000313" key="3">
    <source>
        <dbReference type="EMBL" id="PJE58071.1"/>
    </source>
</evidence>
<sequence length="99" mass="11297">MNTAVINIKTRPEVKTQAQEVASELGISLSSLINAFLRHLVKTKQVTFSLDEQPSKYLLKVLKESKKDIKDGRVSSAFDNVDNAIKWLNNPHKKYQNER</sequence>
<dbReference type="PANTHER" id="PTHR38781:SF1">
    <property type="entry name" value="ANTITOXIN DINJ-RELATED"/>
    <property type="match status" value="1"/>
</dbReference>
<dbReference type="Pfam" id="PF04221">
    <property type="entry name" value="RelB"/>
    <property type="match status" value="1"/>
</dbReference>
<proteinExistence type="inferred from homology"/>
<protein>
    <recommendedName>
        <fullName evidence="5">Type II toxin-antitoxin system antitoxin, RelB/DinJ family</fullName>
    </recommendedName>
</protein>
<evidence type="ECO:0000313" key="4">
    <source>
        <dbReference type="Proteomes" id="UP000231450"/>
    </source>
</evidence>